<protein>
    <submittedName>
        <fullName evidence="2">RCG24586</fullName>
    </submittedName>
</protein>
<name>A6JCC1_RAT</name>
<gene>
    <name evidence="2" type="ORF">rCG_24586</name>
</gene>
<evidence type="ECO:0000313" key="2">
    <source>
        <dbReference type="EMBL" id="EDM08648.1"/>
    </source>
</evidence>
<dbReference type="EMBL" id="CH473980">
    <property type="protein sequence ID" value="EDM08648.1"/>
    <property type="molecule type" value="Genomic_DNA"/>
</dbReference>
<dbReference type="Proteomes" id="UP000234681">
    <property type="component" value="Chromosome 1"/>
</dbReference>
<accession>A6JCC1</accession>
<sequence>MLDGEVTDAVEARSLGLNPNHPCLPGPCGANLLPAKPEQPRVPTSAATSRTAPRGGSGAPVAGWAGLSPAGGPGRPQLPYHRSHLWHRLPLPASVFRLQLPGSESVHHGPWPHLLQGAAS</sequence>
<dbReference type="AlphaFoldDB" id="A6JCC1"/>
<feature type="region of interest" description="Disordered" evidence="1">
    <location>
        <begin position="30"/>
        <end position="79"/>
    </location>
</feature>
<proteinExistence type="predicted"/>
<evidence type="ECO:0000313" key="3">
    <source>
        <dbReference type="Proteomes" id="UP000234681"/>
    </source>
</evidence>
<organism evidence="2 3">
    <name type="scientific">Rattus norvegicus</name>
    <name type="common">Rat</name>
    <dbReference type="NCBI Taxonomy" id="10116"/>
    <lineage>
        <taxon>Eukaryota</taxon>
        <taxon>Metazoa</taxon>
        <taxon>Chordata</taxon>
        <taxon>Craniata</taxon>
        <taxon>Vertebrata</taxon>
        <taxon>Euteleostomi</taxon>
        <taxon>Mammalia</taxon>
        <taxon>Eutheria</taxon>
        <taxon>Euarchontoglires</taxon>
        <taxon>Glires</taxon>
        <taxon>Rodentia</taxon>
        <taxon>Myomorpha</taxon>
        <taxon>Muroidea</taxon>
        <taxon>Muridae</taxon>
        <taxon>Murinae</taxon>
        <taxon>Rattus</taxon>
    </lineage>
</organism>
<reference evidence="3" key="1">
    <citation type="submission" date="2005-09" db="EMBL/GenBank/DDBJ databases">
        <authorList>
            <person name="Mural R.J."/>
            <person name="Li P.W."/>
            <person name="Adams M.D."/>
            <person name="Amanatides P.G."/>
            <person name="Baden-Tillson H."/>
            <person name="Barnstead M."/>
            <person name="Chin S.H."/>
            <person name="Dew I."/>
            <person name="Evans C.A."/>
            <person name="Ferriera S."/>
            <person name="Flanigan M."/>
            <person name="Fosler C."/>
            <person name="Glodek A."/>
            <person name="Gu Z."/>
            <person name="Holt R.A."/>
            <person name="Jennings D."/>
            <person name="Kraft C.L."/>
            <person name="Lu F."/>
            <person name="Nguyen T."/>
            <person name="Nusskern D.R."/>
            <person name="Pfannkoch C.M."/>
            <person name="Sitter C."/>
            <person name="Sutton G.G."/>
            <person name="Venter J.C."/>
            <person name="Wang Z."/>
            <person name="Woodage T."/>
            <person name="Zheng X.H."/>
            <person name="Zhong F."/>
        </authorList>
    </citation>
    <scope>NUCLEOTIDE SEQUENCE [LARGE SCALE GENOMIC DNA]</scope>
    <source>
        <strain>BN</strain>
        <strain evidence="3">Sprague-Dawley</strain>
    </source>
</reference>
<evidence type="ECO:0000256" key="1">
    <source>
        <dbReference type="SAM" id="MobiDB-lite"/>
    </source>
</evidence>